<name>A0AAD6LXU0_9ROSI</name>
<dbReference type="Proteomes" id="UP001164929">
    <property type="component" value="Chromosome 13"/>
</dbReference>
<keyword evidence="2" id="KW-1185">Reference proteome</keyword>
<dbReference type="EMBL" id="JAQIZT010000013">
    <property type="protein sequence ID" value="KAJ6974669.1"/>
    <property type="molecule type" value="Genomic_DNA"/>
</dbReference>
<organism evidence="1 2">
    <name type="scientific">Populus alba x Populus x berolinensis</name>
    <dbReference type="NCBI Taxonomy" id="444605"/>
    <lineage>
        <taxon>Eukaryota</taxon>
        <taxon>Viridiplantae</taxon>
        <taxon>Streptophyta</taxon>
        <taxon>Embryophyta</taxon>
        <taxon>Tracheophyta</taxon>
        <taxon>Spermatophyta</taxon>
        <taxon>Magnoliopsida</taxon>
        <taxon>eudicotyledons</taxon>
        <taxon>Gunneridae</taxon>
        <taxon>Pentapetalae</taxon>
        <taxon>rosids</taxon>
        <taxon>fabids</taxon>
        <taxon>Malpighiales</taxon>
        <taxon>Salicaceae</taxon>
        <taxon>Saliceae</taxon>
        <taxon>Populus</taxon>
    </lineage>
</organism>
<evidence type="ECO:0000313" key="1">
    <source>
        <dbReference type="EMBL" id="KAJ6974669.1"/>
    </source>
</evidence>
<proteinExistence type="predicted"/>
<evidence type="ECO:0000313" key="2">
    <source>
        <dbReference type="Proteomes" id="UP001164929"/>
    </source>
</evidence>
<dbReference type="AlphaFoldDB" id="A0AAD6LXU0"/>
<accession>A0AAD6LXU0</accession>
<protein>
    <submittedName>
        <fullName evidence="1">Uncharacterized protein</fullName>
    </submittedName>
</protein>
<reference evidence="1" key="1">
    <citation type="journal article" date="2023" name="Mol. Ecol. Resour.">
        <title>Chromosome-level genome assembly of a triploid poplar Populus alba 'Berolinensis'.</title>
        <authorList>
            <person name="Chen S."/>
            <person name="Yu Y."/>
            <person name="Wang X."/>
            <person name="Wang S."/>
            <person name="Zhang T."/>
            <person name="Zhou Y."/>
            <person name="He R."/>
            <person name="Meng N."/>
            <person name="Wang Y."/>
            <person name="Liu W."/>
            <person name="Liu Z."/>
            <person name="Liu J."/>
            <person name="Guo Q."/>
            <person name="Huang H."/>
            <person name="Sederoff R.R."/>
            <person name="Wang G."/>
            <person name="Qu G."/>
            <person name="Chen S."/>
        </authorList>
    </citation>
    <scope>NUCLEOTIDE SEQUENCE</scope>
    <source>
        <strain evidence="1">SC-2020</strain>
    </source>
</reference>
<sequence length="40" mass="4599">MCFEAVAHLSFPFITQVLNFDCLTRTCMHLIQKPVLCRNG</sequence>
<gene>
    <name evidence="1" type="ORF">NC653_030712</name>
</gene>
<comment type="caution">
    <text evidence="1">The sequence shown here is derived from an EMBL/GenBank/DDBJ whole genome shotgun (WGS) entry which is preliminary data.</text>
</comment>